<feature type="active site" evidence="9">
    <location>
        <position position="469"/>
    </location>
</feature>
<evidence type="ECO:0000259" key="11">
    <source>
        <dbReference type="Pfam" id="PF00759"/>
    </source>
</evidence>
<name>A0A1S2Z840_CICAR</name>
<evidence type="ECO:0000256" key="8">
    <source>
        <dbReference type="PROSITE-ProRule" id="PRU10059"/>
    </source>
</evidence>
<dbReference type="FunFam" id="1.50.10.10:FF:000020">
    <property type="entry name" value="Endoglucanase"/>
    <property type="match status" value="1"/>
</dbReference>
<feature type="domain" description="Glycoside hydrolase family 9" evidence="11">
    <location>
        <begin position="34"/>
        <end position="491"/>
    </location>
</feature>
<dbReference type="GO" id="GO:0030245">
    <property type="term" value="P:cellulose catabolic process"/>
    <property type="evidence" value="ECO:0007669"/>
    <property type="project" value="UniProtKB-KW"/>
</dbReference>
<dbReference type="Gene3D" id="1.50.10.10">
    <property type="match status" value="1"/>
</dbReference>
<dbReference type="InterPro" id="IPR001701">
    <property type="entry name" value="Glyco_hydro_9"/>
</dbReference>
<comment type="catalytic activity">
    <reaction evidence="1 10">
        <text>Endohydrolysis of (1-&gt;4)-beta-D-glucosidic linkages in cellulose, lichenin and cereal beta-D-glucans.</text>
        <dbReference type="EC" id="3.2.1.4"/>
    </reaction>
</comment>
<keyword evidence="5 8" id="KW-0119">Carbohydrate metabolism</keyword>
<evidence type="ECO:0000256" key="5">
    <source>
        <dbReference type="ARBA" id="ARBA00023277"/>
    </source>
</evidence>
<dbReference type="InterPro" id="IPR008928">
    <property type="entry name" value="6-hairpin_glycosidase_sf"/>
</dbReference>
<dbReference type="Pfam" id="PF00759">
    <property type="entry name" value="Glyco_hydro_9"/>
    <property type="match status" value="1"/>
</dbReference>
<evidence type="ECO:0000313" key="12">
    <source>
        <dbReference type="Proteomes" id="UP000087171"/>
    </source>
</evidence>
<keyword evidence="6 8" id="KW-0326">Glycosidase</keyword>
<feature type="chain" id="PRO_5010005999" description="Endoglucanase" evidence="10">
    <location>
        <begin position="30"/>
        <end position="499"/>
    </location>
</feature>
<keyword evidence="3 8" id="KW-0378">Hydrolase</keyword>
<dbReference type="KEGG" id="cam:101505115"/>
<dbReference type="RefSeq" id="XP_004516728.1">
    <property type="nucleotide sequence ID" value="XM_004516671.3"/>
</dbReference>
<accession>A0A1S2Z840</accession>
<evidence type="ECO:0000313" key="13">
    <source>
        <dbReference type="RefSeq" id="XP_004516728.1"/>
    </source>
</evidence>
<dbReference type="Proteomes" id="UP000087171">
    <property type="component" value="Unplaced"/>
</dbReference>
<dbReference type="SUPFAM" id="SSF48208">
    <property type="entry name" value="Six-hairpin glycosidases"/>
    <property type="match status" value="1"/>
</dbReference>
<dbReference type="PaxDb" id="3827-XP_004516728.1"/>
<keyword evidence="10" id="KW-0732">Signal</keyword>
<feature type="signal peptide" evidence="10">
    <location>
        <begin position="1"/>
        <end position="29"/>
    </location>
</feature>
<dbReference type="OrthoDB" id="10257085at2759"/>
<protein>
    <recommendedName>
        <fullName evidence="10">Endoglucanase</fullName>
        <ecNumber evidence="10">3.2.1.4</ecNumber>
    </recommendedName>
</protein>
<sequence length="499" mass="55935">MGLDQRLRLMKMIMIMVCALLGVTQRSMSWQHNYGEALSKSILFFEGQRSGKLPPTQRMTWRKDSAFEDGFQLDDDRFFDKVDLIGGYYDAGDNVKFNFPMAFSTTMLAWSVIEFGKFMGQDLNHALDAIGWATDYLLKSTNIPGVVFAQVGDPHGDHNCWERPEDMDTPRTTFFVSRENPGSEVSAEIAAALAASSIVFRKYHNVEYSERLLQRAIMVFDFADKYRGSYNDSLGSYVCPFYCDFSGYQDELVWGAAWLLKATNLPNYWNYIKQNIHNVKNFGEFGWDSKDAGINVLVSKLLVNNPASKPFTLNADKFICAVLPESPLISVSYSRGGLLFKSGGSNMQHATAYSFLLMVYAGYLNKANKKIDCGGGVFASSRRLKQVAKSQVDYILGNNPLNMSYMVGYGSKFPKRIHHRASSLPSIDQHPNQIDCKGGSSYFETQNPNPNLLLGAIVGGPNINDEYVDSRADFVHSEPTTYINAPLVGVLAYFKSHPY</sequence>
<feature type="active site" evidence="9">
    <location>
        <position position="478"/>
    </location>
</feature>
<organism evidence="12 13">
    <name type="scientific">Cicer arietinum</name>
    <name type="common">Chickpea</name>
    <name type="synonym">Garbanzo</name>
    <dbReference type="NCBI Taxonomy" id="3827"/>
    <lineage>
        <taxon>Eukaryota</taxon>
        <taxon>Viridiplantae</taxon>
        <taxon>Streptophyta</taxon>
        <taxon>Embryophyta</taxon>
        <taxon>Tracheophyta</taxon>
        <taxon>Spermatophyta</taxon>
        <taxon>Magnoliopsida</taxon>
        <taxon>eudicotyledons</taxon>
        <taxon>Gunneridae</taxon>
        <taxon>Pentapetalae</taxon>
        <taxon>rosids</taxon>
        <taxon>fabids</taxon>
        <taxon>Fabales</taxon>
        <taxon>Fabaceae</taxon>
        <taxon>Papilionoideae</taxon>
        <taxon>50 kb inversion clade</taxon>
        <taxon>NPAAA clade</taxon>
        <taxon>Hologalegina</taxon>
        <taxon>IRL clade</taxon>
        <taxon>Cicereae</taxon>
        <taxon>Cicer</taxon>
    </lineage>
</organism>
<dbReference type="GO" id="GO:0008810">
    <property type="term" value="F:cellulase activity"/>
    <property type="evidence" value="ECO:0007669"/>
    <property type="project" value="UniProtKB-EC"/>
</dbReference>
<dbReference type="EC" id="3.2.1.4" evidence="10"/>
<dbReference type="PROSITE" id="PS00698">
    <property type="entry name" value="GH9_3"/>
    <property type="match status" value="1"/>
</dbReference>
<dbReference type="PROSITE" id="PS00592">
    <property type="entry name" value="GH9_2"/>
    <property type="match status" value="1"/>
</dbReference>
<evidence type="ECO:0000256" key="6">
    <source>
        <dbReference type="ARBA" id="ARBA00023295"/>
    </source>
</evidence>
<evidence type="ECO:0000256" key="1">
    <source>
        <dbReference type="ARBA" id="ARBA00000966"/>
    </source>
</evidence>
<keyword evidence="7 8" id="KW-0624">Polysaccharide degradation</keyword>
<dbReference type="eggNOG" id="ENOG502QQPR">
    <property type="taxonomic scope" value="Eukaryota"/>
</dbReference>
<reference evidence="13" key="1">
    <citation type="submission" date="2025-08" db="UniProtKB">
        <authorList>
            <consortium name="RefSeq"/>
        </authorList>
    </citation>
    <scope>IDENTIFICATION</scope>
    <source>
        <tissue evidence="13">Etiolated seedlings</tissue>
    </source>
</reference>
<evidence type="ECO:0000256" key="4">
    <source>
        <dbReference type="ARBA" id="ARBA00023001"/>
    </source>
</evidence>
<evidence type="ECO:0000256" key="3">
    <source>
        <dbReference type="ARBA" id="ARBA00022801"/>
    </source>
</evidence>
<evidence type="ECO:0000256" key="10">
    <source>
        <dbReference type="RuleBase" id="RU361166"/>
    </source>
</evidence>
<dbReference type="GeneID" id="101505115"/>
<feature type="active site" evidence="8">
    <location>
        <position position="418"/>
    </location>
</feature>
<comment type="similarity">
    <text evidence="2 8 10">Belongs to the glycosyl hydrolase 9 (cellulase E) family.</text>
</comment>
<dbReference type="InterPro" id="IPR018221">
    <property type="entry name" value="Glyco_hydro_9_His_AS"/>
</dbReference>
<evidence type="ECO:0000256" key="9">
    <source>
        <dbReference type="PROSITE-ProRule" id="PRU10060"/>
    </source>
</evidence>
<keyword evidence="12" id="KW-1185">Reference proteome</keyword>
<dbReference type="InterPro" id="IPR012341">
    <property type="entry name" value="6hp_glycosidase-like_sf"/>
</dbReference>
<gene>
    <name evidence="13" type="primary">LOC101505115</name>
</gene>
<dbReference type="STRING" id="3827.A0A1S2Z840"/>
<evidence type="ECO:0000256" key="2">
    <source>
        <dbReference type="ARBA" id="ARBA00007072"/>
    </source>
</evidence>
<dbReference type="AlphaFoldDB" id="A0A1S2Z840"/>
<dbReference type="InterPro" id="IPR033126">
    <property type="entry name" value="Glyco_hydro_9_Asp/Glu_AS"/>
</dbReference>
<proteinExistence type="inferred from homology"/>
<dbReference type="PANTHER" id="PTHR22298">
    <property type="entry name" value="ENDO-1,4-BETA-GLUCANASE"/>
    <property type="match status" value="1"/>
</dbReference>
<evidence type="ECO:0000256" key="7">
    <source>
        <dbReference type="ARBA" id="ARBA00023326"/>
    </source>
</evidence>
<keyword evidence="4 10" id="KW-0136">Cellulose degradation</keyword>